<keyword evidence="1" id="KW-1133">Transmembrane helix</keyword>
<protein>
    <submittedName>
        <fullName evidence="3">Energy transducer TonB</fullName>
    </submittedName>
</protein>
<keyword evidence="1" id="KW-0472">Membrane</keyword>
<keyword evidence="1" id="KW-0812">Transmembrane</keyword>
<evidence type="ECO:0000256" key="1">
    <source>
        <dbReference type="SAM" id="Phobius"/>
    </source>
</evidence>
<sequence>MLEKSKSKSVAKLKYVVLVPLAFIMLTYVAYSANRMNTPIQVESEKLTKETPLIKAAELPVQEMDIPFAIVDEVPIYPGCQDIASNQERKKCTSQKISLFVKFNFDKTVGEALGLTGQIHVTVQFKIDKNGNIQDVKSRAPAPELEDEAERVINNLPTMTPGKQNGEPVGVMYSLPIVFQVNE</sequence>
<organism evidence="3 4">
    <name type="scientific">Autumnicola psychrophila</name>
    <dbReference type="NCBI Taxonomy" id="3075592"/>
    <lineage>
        <taxon>Bacteria</taxon>
        <taxon>Pseudomonadati</taxon>
        <taxon>Bacteroidota</taxon>
        <taxon>Flavobacteriia</taxon>
        <taxon>Flavobacteriales</taxon>
        <taxon>Flavobacteriaceae</taxon>
        <taxon>Autumnicola</taxon>
    </lineage>
</organism>
<evidence type="ECO:0000313" key="4">
    <source>
        <dbReference type="Proteomes" id="UP001253848"/>
    </source>
</evidence>
<proteinExistence type="predicted"/>
<name>A0ABU3DWI0_9FLAO</name>
<dbReference type="Gene3D" id="3.30.1150.10">
    <property type="match status" value="1"/>
</dbReference>
<dbReference type="EMBL" id="JAVRHN010000018">
    <property type="protein sequence ID" value="MDT0688088.1"/>
    <property type="molecule type" value="Genomic_DNA"/>
</dbReference>
<dbReference type="Pfam" id="PF03544">
    <property type="entry name" value="TonB_C"/>
    <property type="match status" value="1"/>
</dbReference>
<dbReference type="SUPFAM" id="SSF74653">
    <property type="entry name" value="TolA/TonB C-terminal domain"/>
    <property type="match status" value="1"/>
</dbReference>
<dbReference type="Proteomes" id="UP001253848">
    <property type="component" value="Unassembled WGS sequence"/>
</dbReference>
<reference evidence="3 4" key="1">
    <citation type="submission" date="2023-09" db="EMBL/GenBank/DDBJ databases">
        <authorList>
            <person name="Rey-Velasco X."/>
        </authorList>
    </citation>
    <scope>NUCLEOTIDE SEQUENCE [LARGE SCALE GENOMIC DNA]</scope>
    <source>
        <strain evidence="3 4">F225</strain>
    </source>
</reference>
<dbReference type="RefSeq" id="WP_311501350.1">
    <property type="nucleotide sequence ID" value="NZ_JAVRHN010000018.1"/>
</dbReference>
<keyword evidence="4" id="KW-1185">Reference proteome</keyword>
<evidence type="ECO:0000259" key="2">
    <source>
        <dbReference type="Pfam" id="PF03544"/>
    </source>
</evidence>
<feature type="transmembrane region" description="Helical" evidence="1">
    <location>
        <begin position="12"/>
        <end position="31"/>
    </location>
</feature>
<comment type="caution">
    <text evidence="3">The sequence shown here is derived from an EMBL/GenBank/DDBJ whole genome shotgun (WGS) entry which is preliminary data.</text>
</comment>
<accession>A0ABU3DWI0</accession>
<dbReference type="InterPro" id="IPR037682">
    <property type="entry name" value="TonB_C"/>
</dbReference>
<gene>
    <name evidence="3" type="ORF">RM541_17105</name>
</gene>
<evidence type="ECO:0000313" key="3">
    <source>
        <dbReference type="EMBL" id="MDT0688088.1"/>
    </source>
</evidence>
<feature type="domain" description="TonB C-terminal" evidence="2">
    <location>
        <begin position="120"/>
        <end position="180"/>
    </location>
</feature>